<comment type="caution">
    <text evidence="7">The sequence shown here is derived from an EMBL/GenBank/DDBJ whole genome shotgun (WGS) entry which is preliminary data.</text>
</comment>
<keyword evidence="8" id="KW-1185">Reference proteome</keyword>
<keyword evidence="2" id="KW-0808">Transferase</keyword>
<proteinExistence type="predicted"/>
<gene>
    <name evidence="7" type="ORF">Pmani_011392</name>
</gene>
<dbReference type="PANTHER" id="PTHR13090">
    <property type="entry name" value="ARGININE-HYDROXYLASE NDUFAF5, MITOCHONDRIAL"/>
    <property type="match status" value="1"/>
</dbReference>
<evidence type="ECO:0000256" key="1">
    <source>
        <dbReference type="ARBA" id="ARBA00022603"/>
    </source>
</evidence>
<evidence type="ECO:0000256" key="5">
    <source>
        <dbReference type="ARBA" id="ARBA00042549"/>
    </source>
</evidence>
<dbReference type="GO" id="GO:0005739">
    <property type="term" value="C:mitochondrion"/>
    <property type="evidence" value="ECO:0007669"/>
    <property type="project" value="TreeGrafter"/>
</dbReference>
<evidence type="ECO:0000259" key="6">
    <source>
        <dbReference type="Pfam" id="PF08241"/>
    </source>
</evidence>
<evidence type="ECO:0000256" key="3">
    <source>
        <dbReference type="ARBA" id="ARBA00040937"/>
    </source>
</evidence>
<evidence type="ECO:0000256" key="2">
    <source>
        <dbReference type="ARBA" id="ARBA00022679"/>
    </source>
</evidence>
<dbReference type="Gene3D" id="3.40.50.150">
    <property type="entry name" value="Vaccinia Virus protein VP39"/>
    <property type="match status" value="1"/>
</dbReference>
<feature type="domain" description="Methyltransferase type 11" evidence="6">
    <location>
        <begin position="134"/>
        <end position="227"/>
    </location>
</feature>
<organism evidence="7 8">
    <name type="scientific">Petrolisthes manimaculis</name>
    <dbReference type="NCBI Taxonomy" id="1843537"/>
    <lineage>
        <taxon>Eukaryota</taxon>
        <taxon>Metazoa</taxon>
        <taxon>Ecdysozoa</taxon>
        <taxon>Arthropoda</taxon>
        <taxon>Crustacea</taxon>
        <taxon>Multicrustacea</taxon>
        <taxon>Malacostraca</taxon>
        <taxon>Eumalacostraca</taxon>
        <taxon>Eucarida</taxon>
        <taxon>Decapoda</taxon>
        <taxon>Pleocyemata</taxon>
        <taxon>Anomura</taxon>
        <taxon>Galatheoidea</taxon>
        <taxon>Porcellanidae</taxon>
        <taxon>Petrolisthes</taxon>
    </lineage>
</organism>
<dbReference type="PANTHER" id="PTHR13090:SF1">
    <property type="entry name" value="ARGININE-HYDROXYLASE NDUFAF5, MITOCHONDRIAL"/>
    <property type="match status" value="1"/>
</dbReference>
<evidence type="ECO:0000313" key="8">
    <source>
        <dbReference type="Proteomes" id="UP001292094"/>
    </source>
</evidence>
<keyword evidence="1" id="KW-0489">Methyltransferase</keyword>
<dbReference type="Pfam" id="PF08241">
    <property type="entry name" value="Methyltransf_11"/>
    <property type="match status" value="1"/>
</dbReference>
<dbReference type="GO" id="GO:0032981">
    <property type="term" value="P:mitochondrial respiratory chain complex I assembly"/>
    <property type="evidence" value="ECO:0007669"/>
    <property type="project" value="TreeGrafter"/>
</dbReference>
<dbReference type="GO" id="GO:0032259">
    <property type="term" value="P:methylation"/>
    <property type="evidence" value="ECO:0007669"/>
    <property type="project" value="UniProtKB-KW"/>
</dbReference>
<sequence>MQDNKVQIKVLAYFLKITTKVHEQSEVKGVSMWQSAIVRGAGGGCHRVCNKEWSNIIKTLPLLHTLRIHTSEGPNRNHQKGAGVNVFDRQSKLLQRERAARNPDVAVFDYLKEEVGYRLSERILDIKRELKTGLDLGCGRGHVAKNITDVELSHLYMSDFSPSMLEAAQVPQGIGCTKVVIDEEREFPLESDSLDLVISNLNLHWVNNLPGCLREVQRVLKNDGVFLASMFGGDTLFELRSSLVLAELEREGGFSAHISPFTEIRDVGTLLNQCGFTMLTIDVDEITVGFPTMFELLWDLQGMAENNAGVNRKPHLHRNTLLAASAIYQEMYGKSEGIPATFQIIYMIGWKPDPKQKLNQAERGSGQISLKDLHKLDDLIQEQGMEGRIKFMKDLENDEEKK</sequence>
<protein>
    <recommendedName>
        <fullName evidence="3">Arginine-hydroxylase NDUFAF5, mitochondrial</fullName>
    </recommendedName>
    <alternativeName>
        <fullName evidence="4">NADH dehydrogenase [ubiquinone] 1 alpha subcomplex assembly factor 5</fullName>
    </alternativeName>
    <alternativeName>
        <fullName evidence="5">Putative methyltransferase NDUFAF5</fullName>
    </alternativeName>
</protein>
<name>A0AAE1Q067_9EUCA</name>
<dbReference type="InterPro" id="IPR050602">
    <property type="entry name" value="Malonyl-ACP_OMT"/>
</dbReference>
<reference evidence="7" key="1">
    <citation type="submission" date="2023-11" db="EMBL/GenBank/DDBJ databases">
        <title>Genome assemblies of two species of porcelain crab, Petrolisthes cinctipes and Petrolisthes manimaculis (Anomura: Porcellanidae).</title>
        <authorList>
            <person name="Angst P."/>
        </authorList>
    </citation>
    <scope>NUCLEOTIDE SEQUENCE</scope>
    <source>
        <strain evidence="7">PB745_02</strain>
        <tissue evidence="7">Gill</tissue>
    </source>
</reference>
<dbReference type="InterPro" id="IPR029063">
    <property type="entry name" value="SAM-dependent_MTases_sf"/>
</dbReference>
<evidence type="ECO:0000256" key="4">
    <source>
        <dbReference type="ARBA" id="ARBA00041833"/>
    </source>
</evidence>
<dbReference type="SUPFAM" id="SSF53335">
    <property type="entry name" value="S-adenosyl-L-methionine-dependent methyltransferases"/>
    <property type="match status" value="1"/>
</dbReference>
<dbReference type="InterPro" id="IPR013216">
    <property type="entry name" value="Methyltransf_11"/>
</dbReference>
<evidence type="ECO:0000313" key="7">
    <source>
        <dbReference type="EMBL" id="KAK4317548.1"/>
    </source>
</evidence>
<dbReference type="AlphaFoldDB" id="A0AAE1Q067"/>
<dbReference type="Proteomes" id="UP001292094">
    <property type="component" value="Unassembled WGS sequence"/>
</dbReference>
<dbReference type="GO" id="GO:0008757">
    <property type="term" value="F:S-adenosylmethionine-dependent methyltransferase activity"/>
    <property type="evidence" value="ECO:0007669"/>
    <property type="project" value="InterPro"/>
</dbReference>
<dbReference type="CDD" id="cd02440">
    <property type="entry name" value="AdoMet_MTases"/>
    <property type="match status" value="1"/>
</dbReference>
<dbReference type="EMBL" id="JAWZYT010000915">
    <property type="protein sequence ID" value="KAK4317548.1"/>
    <property type="molecule type" value="Genomic_DNA"/>
</dbReference>
<accession>A0AAE1Q067</accession>